<dbReference type="PATRIC" id="fig|270351.6.peg.1280"/>
<reference evidence="4 5" key="1">
    <citation type="submission" date="2015-03" db="EMBL/GenBank/DDBJ databases">
        <title>Genome sequencing of Methylobacterium aquaticum DSM16371 type strain.</title>
        <authorList>
            <person name="Chaudhry V."/>
            <person name="Patil P.B."/>
        </authorList>
    </citation>
    <scope>NUCLEOTIDE SEQUENCE [LARGE SCALE GENOMIC DNA]</scope>
    <source>
        <strain evidence="4 5">DSM 16371</strain>
    </source>
</reference>
<feature type="domain" description="CBS" evidence="3">
    <location>
        <begin position="9"/>
        <end position="65"/>
    </location>
</feature>
<evidence type="ECO:0000313" key="5">
    <source>
        <dbReference type="Proteomes" id="UP000035929"/>
    </source>
</evidence>
<dbReference type="Pfam" id="PF00571">
    <property type="entry name" value="CBS"/>
    <property type="match status" value="2"/>
</dbReference>
<dbReference type="InterPro" id="IPR046342">
    <property type="entry name" value="CBS_dom_sf"/>
</dbReference>
<organism evidence="4 5">
    <name type="scientific">Methylobacterium aquaticum</name>
    <dbReference type="NCBI Taxonomy" id="270351"/>
    <lineage>
        <taxon>Bacteria</taxon>
        <taxon>Pseudomonadati</taxon>
        <taxon>Pseudomonadota</taxon>
        <taxon>Alphaproteobacteria</taxon>
        <taxon>Hyphomicrobiales</taxon>
        <taxon>Methylobacteriaceae</taxon>
        <taxon>Methylobacterium</taxon>
    </lineage>
</organism>
<dbReference type="Proteomes" id="UP000035929">
    <property type="component" value="Unassembled WGS sequence"/>
</dbReference>
<accession>A0A0J6SFI0</accession>
<name>A0A0J6SFI0_9HYPH</name>
<dbReference type="SUPFAM" id="SSF54631">
    <property type="entry name" value="CBS-domain pair"/>
    <property type="match status" value="1"/>
</dbReference>
<dbReference type="PANTHER" id="PTHR43080:SF2">
    <property type="entry name" value="CBS DOMAIN-CONTAINING PROTEIN"/>
    <property type="match status" value="1"/>
</dbReference>
<dbReference type="InterPro" id="IPR000644">
    <property type="entry name" value="CBS_dom"/>
</dbReference>
<dbReference type="SMART" id="SM00116">
    <property type="entry name" value="CBS"/>
    <property type="match status" value="2"/>
</dbReference>
<evidence type="ECO:0000256" key="2">
    <source>
        <dbReference type="PROSITE-ProRule" id="PRU00703"/>
    </source>
</evidence>
<dbReference type="OrthoDB" id="9802114at2"/>
<evidence type="ECO:0000259" key="3">
    <source>
        <dbReference type="PROSITE" id="PS51371"/>
    </source>
</evidence>
<feature type="domain" description="CBS" evidence="3">
    <location>
        <begin position="74"/>
        <end position="131"/>
    </location>
</feature>
<protein>
    <recommendedName>
        <fullName evidence="3">CBS domain-containing protein</fullName>
    </recommendedName>
</protein>
<dbReference type="RefSeq" id="WP_048465199.1">
    <property type="nucleotide sequence ID" value="NZ_JBNTQU010000023.1"/>
</dbReference>
<dbReference type="AlphaFoldDB" id="A0A0J6SFI0"/>
<proteinExistence type="predicted"/>
<dbReference type="PANTHER" id="PTHR43080">
    <property type="entry name" value="CBS DOMAIN-CONTAINING PROTEIN CBSX3, MITOCHONDRIAL"/>
    <property type="match status" value="1"/>
</dbReference>
<gene>
    <name evidence="4" type="ORF">VP06_18305</name>
</gene>
<dbReference type="Gene3D" id="3.10.580.10">
    <property type="entry name" value="CBS-domain"/>
    <property type="match status" value="1"/>
</dbReference>
<evidence type="ECO:0000256" key="1">
    <source>
        <dbReference type="ARBA" id="ARBA00023122"/>
    </source>
</evidence>
<sequence>MSATVADVMSRDVEFIPGDAPVQEAALLMGELDVGALPVGTPDALDGVITDRDILYRVVAQGLDPRGVRVSTVLSRPVVSCAESDPLRAALDLMAAHHVRRLPVRAAGGRVTGWITLADLSRALLLGGDALQTSLKRLTEEA</sequence>
<keyword evidence="1 2" id="KW-0129">CBS domain</keyword>
<evidence type="ECO:0000313" key="4">
    <source>
        <dbReference type="EMBL" id="KMO32108.1"/>
    </source>
</evidence>
<comment type="caution">
    <text evidence="4">The sequence shown here is derived from an EMBL/GenBank/DDBJ whole genome shotgun (WGS) entry which is preliminary data.</text>
</comment>
<dbReference type="InterPro" id="IPR051257">
    <property type="entry name" value="Diverse_CBS-Domain"/>
</dbReference>
<dbReference type="EMBL" id="LABX01000141">
    <property type="protein sequence ID" value="KMO32108.1"/>
    <property type="molecule type" value="Genomic_DNA"/>
</dbReference>
<dbReference type="PROSITE" id="PS51371">
    <property type="entry name" value="CBS"/>
    <property type="match status" value="2"/>
</dbReference>